<evidence type="ECO:0000313" key="9">
    <source>
        <dbReference type="Proteomes" id="UP000637695"/>
    </source>
</evidence>
<dbReference type="PROSITE" id="PS50943">
    <property type="entry name" value="HTH_CROC1"/>
    <property type="match status" value="1"/>
</dbReference>
<dbReference type="Gene3D" id="3.40.50.2300">
    <property type="match status" value="2"/>
</dbReference>
<dbReference type="PROSITE" id="PS00356">
    <property type="entry name" value="HTH_LACI_1"/>
    <property type="match status" value="1"/>
</dbReference>
<keyword evidence="2" id="KW-0805">Transcription regulation</keyword>
<dbReference type="Pfam" id="PF00356">
    <property type="entry name" value="LacI"/>
    <property type="match status" value="1"/>
</dbReference>
<dbReference type="PROSITE" id="PS50932">
    <property type="entry name" value="HTH_LACI_2"/>
    <property type="match status" value="1"/>
</dbReference>
<dbReference type="CDD" id="cd01392">
    <property type="entry name" value="HTH_LacI"/>
    <property type="match status" value="1"/>
</dbReference>
<dbReference type="CDD" id="cd19977">
    <property type="entry name" value="PBP1_EndR-like"/>
    <property type="match status" value="1"/>
</dbReference>
<evidence type="ECO:0000259" key="6">
    <source>
        <dbReference type="PROSITE" id="PS50932"/>
    </source>
</evidence>
<accession>A0A917NKM1</accession>
<reference evidence="8" key="1">
    <citation type="journal article" date="2014" name="Int. J. Syst. Evol. Microbiol.">
        <title>Complete genome sequence of Corynebacterium casei LMG S-19264T (=DSM 44701T), isolated from a smear-ripened cheese.</title>
        <authorList>
            <consortium name="US DOE Joint Genome Institute (JGI-PGF)"/>
            <person name="Walter F."/>
            <person name="Albersmeier A."/>
            <person name="Kalinowski J."/>
            <person name="Ruckert C."/>
        </authorList>
    </citation>
    <scope>NUCLEOTIDE SEQUENCE</scope>
    <source>
        <strain evidence="8">JCM 18487</strain>
    </source>
</reference>
<evidence type="ECO:0000256" key="3">
    <source>
        <dbReference type="ARBA" id="ARBA00023125"/>
    </source>
</evidence>
<comment type="caution">
    <text evidence="8">The sequence shown here is derived from an EMBL/GenBank/DDBJ whole genome shotgun (WGS) entry which is preliminary data.</text>
</comment>
<dbReference type="GO" id="GO:0000976">
    <property type="term" value="F:transcription cis-regulatory region binding"/>
    <property type="evidence" value="ECO:0007669"/>
    <property type="project" value="TreeGrafter"/>
</dbReference>
<reference evidence="8" key="2">
    <citation type="submission" date="2020-09" db="EMBL/GenBank/DDBJ databases">
        <authorList>
            <person name="Sun Q."/>
            <person name="Ohkuma M."/>
        </authorList>
    </citation>
    <scope>NUCLEOTIDE SEQUENCE</scope>
    <source>
        <strain evidence="8">JCM 18487</strain>
    </source>
</reference>
<dbReference type="InterPro" id="IPR001387">
    <property type="entry name" value="Cro/C1-type_HTH"/>
</dbReference>
<gene>
    <name evidence="8" type="ORF">GCM10010885_16740</name>
</gene>
<evidence type="ECO:0000259" key="7">
    <source>
        <dbReference type="PROSITE" id="PS50943"/>
    </source>
</evidence>
<keyword evidence="4" id="KW-0804">Transcription</keyword>
<dbReference type="SMART" id="SM00354">
    <property type="entry name" value="HTH_LACI"/>
    <property type="match status" value="1"/>
</dbReference>
<dbReference type="SUPFAM" id="SSF47413">
    <property type="entry name" value="lambda repressor-like DNA-binding domains"/>
    <property type="match status" value="1"/>
</dbReference>
<dbReference type="Pfam" id="PF13377">
    <property type="entry name" value="Peripla_BP_3"/>
    <property type="match status" value="1"/>
</dbReference>
<feature type="compositionally biased region" description="Low complexity" evidence="5">
    <location>
        <begin position="344"/>
        <end position="355"/>
    </location>
</feature>
<dbReference type="PRINTS" id="PR00036">
    <property type="entry name" value="HTHLACI"/>
</dbReference>
<dbReference type="AlphaFoldDB" id="A0A917NKM1"/>
<evidence type="ECO:0000313" key="8">
    <source>
        <dbReference type="EMBL" id="GGJ08261.1"/>
    </source>
</evidence>
<name>A0A917NKM1_9BACL</name>
<evidence type="ECO:0000256" key="4">
    <source>
        <dbReference type="ARBA" id="ARBA00023163"/>
    </source>
</evidence>
<feature type="domain" description="HTH lacI-type" evidence="6">
    <location>
        <begin position="5"/>
        <end position="60"/>
    </location>
</feature>
<dbReference type="Gene3D" id="1.10.260.40">
    <property type="entry name" value="lambda repressor-like DNA-binding domains"/>
    <property type="match status" value="1"/>
</dbReference>
<dbReference type="InterPro" id="IPR000843">
    <property type="entry name" value="HTH_LacI"/>
</dbReference>
<evidence type="ECO:0000256" key="1">
    <source>
        <dbReference type="ARBA" id="ARBA00022491"/>
    </source>
</evidence>
<evidence type="ECO:0000256" key="5">
    <source>
        <dbReference type="SAM" id="MobiDB-lite"/>
    </source>
</evidence>
<keyword evidence="9" id="KW-1185">Reference proteome</keyword>
<dbReference type="InterPro" id="IPR046335">
    <property type="entry name" value="LacI/GalR-like_sensor"/>
</dbReference>
<dbReference type="Proteomes" id="UP000637695">
    <property type="component" value="Unassembled WGS sequence"/>
</dbReference>
<dbReference type="SUPFAM" id="SSF53822">
    <property type="entry name" value="Periplasmic binding protein-like I"/>
    <property type="match status" value="1"/>
</dbReference>
<evidence type="ECO:0000256" key="2">
    <source>
        <dbReference type="ARBA" id="ARBA00023015"/>
    </source>
</evidence>
<keyword evidence="3" id="KW-0238">DNA-binding</keyword>
<feature type="domain" description="HTH cro/C1-type" evidence="7">
    <location>
        <begin position="6"/>
        <end position="47"/>
    </location>
</feature>
<dbReference type="InterPro" id="IPR010982">
    <property type="entry name" value="Lambda_DNA-bd_dom_sf"/>
</dbReference>
<dbReference type="GO" id="GO:0003700">
    <property type="term" value="F:DNA-binding transcription factor activity"/>
    <property type="evidence" value="ECO:0007669"/>
    <property type="project" value="TreeGrafter"/>
</dbReference>
<feature type="region of interest" description="Disordered" evidence="5">
    <location>
        <begin position="334"/>
        <end position="355"/>
    </location>
</feature>
<organism evidence="8 9">
    <name type="scientific">Alicyclobacillus cellulosilyticus</name>
    <dbReference type="NCBI Taxonomy" id="1003997"/>
    <lineage>
        <taxon>Bacteria</taxon>
        <taxon>Bacillati</taxon>
        <taxon>Bacillota</taxon>
        <taxon>Bacilli</taxon>
        <taxon>Bacillales</taxon>
        <taxon>Alicyclobacillaceae</taxon>
        <taxon>Alicyclobacillus</taxon>
    </lineage>
</organism>
<sequence>MKQRVTIADVAKKAGVSATTVSRILNGNYSQTSAETTARVLEAIRELDYRPNALAKGLKQMKTQVIGVILSNLQNPFWLRVLKGIEDTCRKAGYQLMICNSCDDPAIEAEHIKNLQTRNVDGIIVNPTPGNRDLFEQLLATGYPCVFVNRHLPNLAMPGVVMNNIRGASLAVEHLLEGGRQRIAIIAYQGEITTWTERVEGYKTTLLAHGKREQDLLIELVPNRPGAARSAAIRLLKRNPRPDALLSTTNLMTLEILDAIQSLGLRIPEDVALVGYDETMWCKYLNPPLTTVRQPAYEMGEIAAKRIIQLCKGTRRTKLDVTVLEPELVVRESSRPASATPDVGATIAAGTGTSG</sequence>
<dbReference type="PANTHER" id="PTHR30146:SF148">
    <property type="entry name" value="HTH-TYPE TRANSCRIPTIONAL REPRESSOR PURR-RELATED"/>
    <property type="match status" value="1"/>
</dbReference>
<dbReference type="InterPro" id="IPR028082">
    <property type="entry name" value="Peripla_BP_I"/>
</dbReference>
<protein>
    <submittedName>
        <fullName evidence="8">LacI family transcriptional regulator</fullName>
    </submittedName>
</protein>
<keyword evidence="1" id="KW-0678">Repressor</keyword>
<proteinExistence type="predicted"/>
<dbReference type="RefSeq" id="WP_188882389.1">
    <property type="nucleotide sequence ID" value="NZ_BMOY01000025.1"/>
</dbReference>
<dbReference type="EMBL" id="BMOY01000025">
    <property type="protein sequence ID" value="GGJ08261.1"/>
    <property type="molecule type" value="Genomic_DNA"/>
</dbReference>
<dbReference type="PANTHER" id="PTHR30146">
    <property type="entry name" value="LACI-RELATED TRANSCRIPTIONAL REPRESSOR"/>
    <property type="match status" value="1"/>
</dbReference>